<dbReference type="GO" id="GO:0015031">
    <property type="term" value="P:protein transport"/>
    <property type="evidence" value="ECO:0007669"/>
    <property type="project" value="UniProtKB-KW"/>
</dbReference>
<keyword evidence="3" id="KW-0813">Transport</keyword>
<keyword evidence="14" id="KW-1185">Reference proteome</keyword>
<dbReference type="PANTHER" id="PTHR33446">
    <property type="entry name" value="PROTEIN TONB-RELATED"/>
    <property type="match status" value="1"/>
</dbReference>
<evidence type="ECO:0000259" key="12">
    <source>
        <dbReference type="PROSITE" id="PS52015"/>
    </source>
</evidence>
<name>A0A5C6A1N8_9BACT</name>
<dbReference type="Gene3D" id="3.30.1150.10">
    <property type="match status" value="1"/>
</dbReference>
<dbReference type="PRINTS" id="PR01374">
    <property type="entry name" value="TONBPROTEIN"/>
</dbReference>
<dbReference type="Pfam" id="PF03544">
    <property type="entry name" value="TonB_C"/>
    <property type="match status" value="1"/>
</dbReference>
<dbReference type="GO" id="GO:0030288">
    <property type="term" value="C:outer membrane-bounded periplasmic space"/>
    <property type="evidence" value="ECO:0007669"/>
    <property type="project" value="InterPro"/>
</dbReference>
<gene>
    <name evidence="13" type="ORF">Pla52n_59650</name>
</gene>
<feature type="domain" description="TonB C-terminal" evidence="12">
    <location>
        <begin position="183"/>
        <end position="276"/>
    </location>
</feature>
<dbReference type="PROSITE" id="PS52015">
    <property type="entry name" value="TONB_CTD"/>
    <property type="match status" value="1"/>
</dbReference>
<evidence type="ECO:0000313" key="14">
    <source>
        <dbReference type="Proteomes" id="UP000320176"/>
    </source>
</evidence>
<dbReference type="GO" id="GO:0098797">
    <property type="term" value="C:plasma membrane protein complex"/>
    <property type="evidence" value="ECO:0007669"/>
    <property type="project" value="TreeGrafter"/>
</dbReference>
<comment type="similarity">
    <text evidence="2">Belongs to the TonB family.</text>
</comment>
<evidence type="ECO:0000256" key="7">
    <source>
        <dbReference type="ARBA" id="ARBA00022927"/>
    </source>
</evidence>
<evidence type="ECO:0000256" key="2">
    <source>
        <dbReference type="ARBA" id="ARBA00006555"/>
    </source>
</evidence>
<evidence type="ECO:0000256" key="8">
    <source>
        <dbReference type="ARBA" id="ARBA00022989"/>
    </source>
</evidence>
<evidence type="ECO:0000256" key="11">
    <source>
        <dbReference type="SAM" id="Phobius"/>
    </source>
</evidence>
<feature type="region of interest" description="Disordered" evidence="10">
    <location>
        <begin position="100"/>
        <end position="196"/>
    </location>
</feature>
<evidence type="ECO:0000256" key="9">
    <source>
        <dbReference type="ARBA" id="ARBA00023136"/>
    </source>
</evidence>
<evidence type="ECO:0000256" key="6">
    <source>
        <dbReference type="ARBA" id="ARBA00022692"/>
    </source>
</evidence>
<evidence type="ECO:0000256" key="10">
    <source>
        <dbReference type="SAM" id="MobiDB-lite"/>
    </source>
</evidence>
<dbReference type="InterPro" id="IPR003538">
    <property type="entry name" value="TonB"/>
</dbReference>
<accession>A0A5C6A1N8</accession>
<dbReference type="AlphaFoldDB" id="A0A5C6A1N8"/>
<evidence type="ECO:0000256" key="4">
    <source>
        <dbReference type="ARBA" id="ARBA00022475"/>
    </source>
</evidence>
<dbReference type="NCBIfam" id="TIGR01352">
    <property type="entry name" value="tonB_Cterm"/>
    <property type="match status" value="1"/>
</dbReference>
<dbReference type="GO" id="GO:0031992">
    <property type="term" value="F:energy transducer activity"/>
    <property type="evidence" value="ECO:0007669"/>
    <property type="project" value="InterPro"/>
</dbReference>
<sequence length="276" mass="29105">MCLTTIDMNLPVRRHRLIANSVSLTTHAGLLLVAGLVTAPAVLWQTNVNRGRSTTLIVSIESTTSVAQPIANVQPIVTEAETEPPAPVETAQSETVPVDRLPDEVPEHRPAESASLAAMTAPEPEPLPVVSANLPPPPAMTEKMPVTVEPEKKRRKKKTVASAALHASLMAPPPIDAPTGANYDTPPSKLPENEPPNYPDDAQAAGHEGRVVLVVTVKSDGSVADIAVATSSGFGVLDSAALEAVFQWRFSPAKFRGLPVTAEILVPIRFTLGAKS</sequence>
<evidence type="ECO:0000256" key="3">
    <source>
        <dbReference type="ARBA" id="ARBA00022448"/>
    </source>
</evidence>
<keyword evidence="7" id="KW-0653">Protein transport</keyword>
<keyword evidence="8 11" id="KW-1133">Transmembrane helix</keyword>
<feature type="transmembrane region" description="Helical" evidence="11">
    <location>
        <begin position="21"/>
        <end position="44"/>
    </location>
</feature>
<evidence type="ECO:0000256" key="5">
    <source>
        <dbReference type="ARBA" id="ARBA00022519"/>
    </source>
</evidence>
<reference evidence="13 14" key="1">
    <citation type="submission" date="2019-02" db="EMBL/GenBank/DDBJ databases">
        <title>Deep-cultivation of Planctomycetes and their phenomic and genomic characterization uncovers novel biology.</title>
        <authorList>
            <person name="Wiegand S."/>
            <person name="Jogler M."/>
            <person name="Boedeker C."/>
            <person name="Pinto D."/>
            <person name="Vollmers J."/>
            <person name="Rivas-Marin E."/>
            <person name="Kohn T."/>
            <person name="Peeters S.H."/>
            <person name="Heuer A."/>
            <person name="Rast P."/>
            <person name="Oberbeckmann S."/>
            <person name="Bunk B."/>
            <person name="Jeske O."/>
            <person name="Meyerdierks A."/>
            <person name="Storesund J.E."/>
            <person name="Kallscheuer N."/>
            <person name="Luecker S."/>
            <person name="Lage O.M."/>
            <person name="Pohl T."/>
            <person name="Merkel B.J."/>
            <person name="Hornburger P."/>
            <person name="Mueller R.-W."/>
            <person name="Bruemmer F."/>
            <person name="Labrenz M."/>
            <person name="Spormann A.M."/>
            <person name="Op Den Camp H."/>
            <person name="Overmann J."/>
            <person name="Amann R."/>
            <person name="Jetten M.S.M."/>
            <person name="Mascher T."/>
            <person name="Medema M.H."/>
            <person name="Devos D.P."/>
            <person name="Kaster A.-K."/>
            <person name="Ovreas L."/>
            <person name="Rohde M."/>
            <person name="Galperin M.Y."/>
            <person name="Jogler C."/>
        </authorList>
    </citation>
    <scope>NUCLEOTIDE SEQUENCE [LARGE SCALE GENOMIC DNA]</scope>
    <source>
        <strain evidence="13 14">Pla52n</strain>
    </source>
</reference>
<dbReference type="GO" id="GO:0055085">
    <property type="term" value="P:transmembrane transport"/>
    <property type="evidence" value="ECO:0007669"/>
    <property type="project" value="InterPro"/>
</dbReference>
<dbReference type="InterPro" id="IPR006260">
    <property type="entry name" value="TonB/TolA_C"/>
</dbReference>
<comment type="subcellular location">
    <subcellularLocation>
        <location evidence="1">Cell inner membrane</location>
        <topology evidence="1">Single-pass membrane protein</topology>
        <orientation evidence="1">Periplasmic side</orientation>
    </subcellularLocation>
</comment>
<keyword evidence="9 11" id="KW-0472">Membrane</keyword>
<keyword evidence="6 11" id="KW-0812">Transmembrane</keyword>
<protein>
    <submittedName>
        <fullName evidence="13">Transport protein TonB</fullName>
    </submittedName>
</protein>
<comment type="caution">
    <text evidence="13">The sequence shown here is derived from an EMBL/GenBank/DDBJ whole genome shotgun (WGS) entry which is preliminary data.</text>
</comment>
<dbReference type="OrthoDB" id="9792439at2"/>
<feature type="compositionally biased region" description="Basic and acidic residues" evidence="10">
    <location>
        <begin position="100"/>
        <end position="111"/>
    </location>
</feature>
<dbReference type="EMBL" id="SJPN01000009">
    <property type="protein sequence ID" value="TWT93305.1"/>
    <property type="molecule type" value="Genomic_DNA"/>
</dbReference>
<keyword evidence="5" id="KW-0997">Cell inner membrane</keyword>
<dbReference type="SUPFAM" id="SSF74653">
    <property type="entry name" value="TolA/TonB C-terminal domain"/>
    <property type="match status" value="1"/>
</dbReference>
<dbReference type="PANTHER" id="PTHR33446:SF2">
    <property type="entry name" value="PROTEIN TONB"/>
    <property type="match status" value="1"/>
</dbReference>
<organism evidence="13 14">
    <name type="scientific">Stieleria varia</name>
    <dbReference type="NCBI Taxonomy" id="2528005"/>
    <lineage>
        <taxon>Bacteria</taxon>
        <taxon>Pseudomonadati</taxon>
        <taxon>Planctomycetota</taxon>
        <taxon>Planctomycetia</taxon>
        <taxon>Pirellulales</taxon>
        <taxon>Pirellulaceae</taxon>
        <taxon>Stieleria</taxon>
    </lineage>
</organism>
<dbReference type="GO" id="GO:0015891">
    <property type="term" value="P:siderophore transport"/>
    <property type="evidence" value="ECO:0007669"/>
    <property type="project" value="InterPro"/>
</dbReference>
<evidence type="ECO:0000256" key="1">
    <source>
        <dbReference type="ARBA" id="ARBA00004383"/>
    </source>
</evidence>
<evidence type="ECO:0000313" key="13">
    <source>
        <dbReference type="EMBL" id="TWT93305.1"/>
    </source>
</evidence>
<dbReference type="Proteomes" id="UP000320176">
    <property type="component" value="Unassembled WGS sequence"/>
</dbReference>
<keyword evidence="4" id="KW-1003">Cell membrane</keyword>
<proteinExistence type="inferred from homology"/>
<dbReference type="InterPro" id="IPR037682">
    <property type="entry name" value="TonB_C"/>
</dbReference>
<dbReference type="InterPro" id="IPR051045">
    <property type="entry name" value="TonB-dependent_transducer"/>
</dbReference>